<dbReference type="EMBL" id="SZOH01001695">
    <property type="protein sequence ID" value="TKJ00047.1"/>
    <property type="molecule type" value="Genomic_DNA"/>
</dbReference>
<dbReference type="GO" id="GO:0016811">
    <property type="term" value="F:hydrolase activity, acting on carbon-nitrogen (but not peptide) bonds, in linear amides"/>
    <property type="evidence" value="ECO:0007669"/>
    <property type="project" value="InterPro"/>
</dbReference>
<protein>
    <submittedName>
        <fullName evidence="3">Penicillin acylase family protein</fullName>
    </submittedName>
</protein>
<keyword evidence="2" id="KW-0472">Membrane</keyword>
<feature type="transmembrane region" description="Helical" evidence="2">
    <location>
        <begin position="12"/>
        <end position="33"/>
    </location>
</feature>
<evidence type="ECO:0000256" key="1">
    <source>
        <dbReference type="ARBA" id="ARBA00006586"/>
    </source>
</evidence>
<gene>
    <name evidence="3" type="ORF">FC695_22560</name>
</gene>
<dbReference type="InterPro" id="IPR023343">
    <property type="entry name" value="Penicillin_amidase_dom1"/>
</dbReference>
<dbReference type="PANTHER" id="PTHR34218">
    <property type="entry name" value="PEPTIDASE S45 PENICILLIN AMIDASE"/>
    <property type="match status" value="1"/>
</dbReference>
<comment type="similarity">
    <text evidence="1">Belongs to the peptidase S45 family.</text>
</comment>
<dbReference type="InterPro" id="IPR002692">
    <property type="entry name" value="S45"/>
</dbReference>
<evidence type="ECO:0000313" key="3">
    <source>
        <dbReference type="EMBL" id="TKJ00047.1"/>
    </source>
</evidence>
<sequence length="95" mass="11002">MKKKRKRGKRIFIWASSIVLLLVISAAIFLNIYTLKSMPKIDGTIKLEDLQHAVTVKRDSKGVPHIKSENAHDLYFSQGYVQAQDRLFQMDLSRR</sequence>
<evidence type="ECO:0000256" key="2">
    <source>
        <dbReference type="SAM" id="Phobius"/>
    </source>
</evidence>
<dbReference type="SUPFAM" id="SSF56235">
    <property type="entry name" value="N-terminal nucleophile aminohydrolases (Ntn hydrolases)"/>
    <property type="match status" value="1"/>
</dbReference>
<dbReference type="InterPro" id="IPR029055">
    <property type="entry name" value="Ntn_hydrolases_N"/>
</dbReference>
<keyword evidence="2" id="KW-1133">Transmembrane helix</keyword>
<accession>A0A9X9A7J8</accession>
<proteinExistence type="inferred from homology"/>
<dbReference type="Proteomes" id="UP000308444">
    <property type="component" value="Unassembled WGS sequence"/>
</dbReference>
<evidence type="ECO:0000313" key="4">
    <source>
        <dbReference type="Proteomes" id="UP000308444"/>
    </source>
</evidence>
<reference evidence="3 4" key="1">
    <citation type="journal article" date="2019" name="Environ. Microbiol.">
        <title>An active ?-lactamase is a part of an orchestrated cell wall stress resistance network of Bacillus subtilis and related rhizosphere species.</title>
        <authorList>
            <person name="Bucher T."/>
            <person name="Keren-Paz A."/>
            <person name="Hausser J."/>
            <person name="Olender T."/>
            <person name="Cytryn E."/>
            <person name="Kolodkin-Gal I."/>
        </authorList>
    </citation>
    <scope>NUCLEOTIDE SEQUENCE [LARGE SCALE GENOMIC DNA]</scope>
    <source>
        <strain evidence="3 4">I32</strain>
    </source>
</reference>
<dbReference type="GO" id="GO:0017000">
    <property type="term" value="P:antibiotic biosynthetic process"/>
    <property type="evidence" value="ECO:0007669"/>
    <property type="project" value="InterPro"/>
</dbReference>
<organism evidence="3 4">
    <name type="scientific">Bacillus cereus</name>
    <dbReference type="NCBI Taxonomy" id="1396"/>
    <lineage>
        <taxon>Bacteria</taxon>
        <taxon>Bacillati</taxon>
        <taxon>Bacillota</taxon>
        <taxon>Bacilli</taxon>
        <taxon>Bacillales</taxon>
        <taxon>Bacillaceae</taxon>
        <taxon>Bacillus</taxon>
        <taxon>Bacillus cereus group</taxon>
    </lineage>
</organism>
<keyword evidence="2" id="KW-0812">Transmembrane</keyword>
<feature type="non-terminal residue" evidence="3">
    <location>
        <position position="95"/>
    </location>
</feature>
<dbReference type="Gene3D" id="1.10.439.10">
    <property type="entry name" value="Penicillin Amidohydrolase, domain 1"/>
    <property type="match status" value="1"/>
</dbReference>
<comment type="caution">
    <text evidence="3">The sequence shown here is derived from an EMBL/GenBank/DDBJ whole genome shotgun (WGS) entry which is preliminary data.</text>
</comment>
<dbReference type="Pfam" id="PF01804">
    <property type="entry name" value="Penicil_amidase"/>
    <property type="match status" value="1"/>
</dbReference>
<dbReference type="AlphaFoldDB" id="A0A9X9A7J8"/>
<name>A0A9X9A7J8_BACCE</name>
<dbReference type="PANTHER" id="PTHR34218:SF4">
    <property type="entry name" value="ACYL-HOMOSERINE LACTONE ACYLASE QUIP"/>
    <property type="match status" value="1"/>
</dbReference>